<dbReference type="AlphaFoldDB" id="A0A9N9NWA7"/>
<reference evidence="1" key="1">
    <citation type="submission" date="2021-06" db="EMBL/GenBank/DDBJ databases">
        <authorList>
            <person name="Kallberg Y."/>
            <person name="Tangrot J."/>
            <person name="Rosling A."/>
        </authorList>
    </citation>
    <scope>NUCLEOTIDE SEQUENCE</scope>
    <source>
        <strain evidence="1">FL130A</strain>
    </source>
</reference>
<feature type="non-terminal residue" evidence="1">
    <location>
        <position position="42"/>
    </location>
</feature>
<accession>A0A9N9NWA7</accession>
<dbReference type="Proteomes" id="UP000789508">
    <property type="component" value="Unassembled WGS sequence"/>
</dbReference>
<evidence type="ECO:0000313" key="2">
    <source>
        <dbReference type="Proteomes" id="UP000789508"/>
    </source>
</evidence>
<feature type="non-terminal residue" evidence="1">
    <location>
        <position position="1"/>
    </location>
</feature>
<organism evidence="1 2">
    <name type="scientific">Ambispora leptoticha</name>
    <dbReference type="NCBI Taxonomy" id="144679"/>
    <lineage>
        <taxon>Eukaryota</taxon>
        <taxon>Fungi</taxon>
        <taxon>Fungi incertae sedis</taxon>
        <taxon>Mucoromycota</taxon>
        <taxon>Glomeromycotina</taxon>
        <taxon>Glomeromycetes</taxon>
        <taxon>Archaeosporales</taxon>
        <taxon>Ambisporaceae</taxon>
        <taxon>Ambispora</taxon>
    </lineage>
</organism>
<protein>
    <submittedName>
        <fullName evidence="1">10723_t:CDS:1</fullName>
    </submittedName>
</protein>
<gene>
    <name evidence="1" type="ORF">ALEPTO_LOCUS14534</name>
</gene>
<sequence length="42" mass="5257">ILKILEKYEDFGEIWRFWQNIEISAEYRDFDNLTWNSQFGKI</sequence>
<dbReference type="EMBL" id="CAJVPS010057202">
    <property type="protein sequence ID" value="CAG8778391.1"/>
    <property type="molecule type" value="Genomic_DNA"/>
</dbReference>
<keyword evidence="2" id="KW-1185">Reference proteome</keyword>
<comment type="caution">
    <text evidence="1">The sequence shown here is derived from an EMBL/GenBank/DDBJ whole genome shotgun (WGS) entry which is preliminary data.</text>
</comment>
<proteinExistence type="predicted"/>
<name>A0A9N9NWA7_9GLOM</name>
<evidence type="ECO:0000313" key="1">
    <source>
        <dbReference type="EMBL" id="CAG8778391.1"/>
    </source>
</evidence>